<feature type="compositionally biased region" description="Acidic residues" evidence="1">
    <location>
        <begin position="617"/>
        <end position="657"/>
    </location>
</feature>
<dbReference type="Proteomes" id="UP001642406">
    <property type="component" value="Unassembled WGS sequence"/>
</dbReference>
<feature type="compositionally biased region" description="Low complexity" evidence="1">
    <location>
        <begin position="237"/>
        <end position="253"/>
    </location>
</feature>
<feature type="compositionally biased region" description="Gly residues" evidence="1">
    <location>
        <begin position="774"/>
        <end position="786"/>
    </location>
</feature>
<dbReference type="PANTHER" id="PTHR38422">
    <property type="entry name" value="SOMETHING ABOUT SILENCING PROTEIN 4"/>
    <property type="match status" value="1"/>
</dbReference>
<name>A0ABP0BYR8_9PEZI</name>
<dbReference type="Pfam" id="PF15460">
    <property type="entry name" value="SAS4"/>
    <property type="match status" value="1"/>
</dbReference>
<feature type="compositionally biased region" description="Low complexity" evidence="1">
    <location>
        <begin position="168"/>
        <end position="177"/>
    </location>
</feature>
<comment type="caution">
    <text evidence="3">The sequence shown here is derived from an EMBL/GenBank/DDBJ whole genome shotgun (WGS) entry which is preliminary data.</text>
</comment>
<sequence>MLETLSILPMAPGTRSRRADVLHRATPMLLPKPKQRQTTLDQHLRSMAARPNSATTRPPPPQPAPLQGPHQPQQQSPQQAQPQQRASRQPQQQQQRQLQSQTQQQSQPQQQQLSFATAGQTRSIQNILNHANSMGSMSAARPKRKSAADADTKPETNGNATGSGSGNNNGSSKATGSQDEPDTSDSTRDAASRKRPRLAVEIVDYAKPRGPSAGVAGIAGAAPVPQAGTALPPPKPGAATKTKTNTTNTTNTRSLAALPIAAPSSTSTVSTTAAPAAAVSSTPSDPASARPLRPAGRASSKPTSQLATKPPKEKAANGFKQELKSLQVSTEDAVAVARGSREGGRKLRSQEASRFKSDLAAYFPDYDEVIGNEPKEEHMLNIDTPIVFVESSAAHPATNLPFAYPLSTPLAASLRSSDRVGSIRVKGYGDKLFYDVFDSHVLDFTFLGNQHKSKGAVDPLPDSYFEVHHKRAERLERSIRNTEKGRAQHEKDQIIRLLEGLQGPDWLRTMGVSGITESKKKTFEPAREHFIRGCRAILEKFRLWSVEEKRRKQEKDRAHAEEVKAREAAAEAAAAAATAGRGKGKVKADTAAQKAKKRAPSKATGRGAAKKDVHEDEVMEDPDEDEEVEQGNDDASEDVDDDEDEAADEDDIDDDSQPDSSDFDAVIAQQLREEALARSRLASKTAASTNKRRKPNRATKQDAKEASPILEDSASPSQPQEEVTSFFRKRYQRDAALLRGRRKGRTVMAWGQPVPEVPETDFHLPGDILEDKGSAGGANAGRGSRGGARSSARGGARGGTRSAGRK</sequence>
<accession>A0ABP0BYR8</accession>
<feature type="compositionally biased region" description="Low complexity" evidence="1">
    <location>
        <begin position="67"/>
        <end position="114"/>
    </location>
</feature>
<evidence type="ECO:0000259" key="2">
    <source>
        <dbReference type="Pfam" id="PF15460"/>
    </source>
</evidence>
<feature type="region of interest" description="Disordered" evidence="1">
    <location>
        <begin position="273"/>
        <end position="315"/>
    </location>
</feature>
<evidence type="ECO:0000256" key="1">
    <source>
        <dbReference type="SAM" id="MobiDB-lite"/>
    </source>
</evidence>
<gene>
    <name evidence="3" type="ORF">SBRCBS47491_005479</name>
</gene>
<protein>
    <recommendedName>
        <fullName evidence="2">Something about silencing protein 4 domain-containing protein</fullName>
    </recommendedName>
</protein>
<feature type="region of interest" description="Disordered" evidence="1">
    <location>
        <begin position="24"/>
        <end position="118"/>
    </location>
</feature>
<evidence type="ECO:0000313" key="4">
    <source>
        <dbReference type="Proteomes" id="UP001642406"/>
    </source>
</evidence>
<feature type="region of interest" description="Disordered" evidence="1">
    <location>
        <begin position="225"/>
        <end position="253"/>
    </location>
</feature>
<reference evidence="3 4" key="1">
    <citation type="submission" date="2024-01" db="EMBL/GenBank/DDBJ databases">
        <authorList>
            <person name="Allen C."/>
            <person name="Tagirdzhanova G."/>
        </authorList>
    </citation>
    <scope>NUCLEOTIDE SEQUENCE [LARGE SCALE GENOMIC DNA]</scope>
</reference>
<dbReference type="InterPro" id="IPR038988">
    <property type="entry name" value="Sas4"/>
</dbReference>
<evidence type="ECO:0000313" key="3">
    <source>
        <dbReference type="EMBL" id="CAK7224234.1"/>
    </source>
</evidence>
<dbReference type="PANTHER" id="PTHR38422:SF1">
    <property type="entry name" value="SOMETHING ABOUT SILENCING PROTEIN 4"/>
    <property type="match status" value="1"/>
</dbReference>
<feature type="region of interest" description="Disordered" evidence="1">
    <location>
        <begin position="134"/>
        <end position="196"/>
    </location>
</feature>
<feature type="compositionally biased region" description="Low complexity" evidence="1">
    <location>
        <begin position="787"/>
        <end position="806"/>
    </location>
</feature>
<feature type="region of interest" description="Disordered" evidence="1">
    <location>
        <begin position="574"/>
        <end position="806"/>
    </location>
</feature>
<keyword evidence="4" id="KW-1185">Reference proteome</keyword>
<feature type="compositionally biased region" description="Polar residues" evidence="1">
    <location>
        <begin position="714"/>
        <end position="723"/>
    </location>
</feature>
<dbReference type="InterPro" id="IPR029184">
    <property type="entry name" value="Sas4_dom"/>
</dbReference>
<feature type="compositionally biased region" description="Low complexity" evidence="1">
    <location>
        <begin position="273"/>
        <end position="289"/>
    </location>
</feature>
<feature type="compositionally biased region" description="Pro residues" evidence="1">
    <location>
        <begin position="57"/>
        <end position="66"/>
    </location>
</feature>
<feature type="domain" description="Something about silencing protein 4" evidence="2">
    <location>
        <begin position="458"/>
        <end position="553"/>
    </location>
</feature>
<dbReference type="EMBL" id="CAWUHC010000048">
    <property type="protein sequence ID" value="CAK7224234.1"/>
    <property type="molecule type" value="Genomic_DNA"/>
</dbReference>
<proteinExistence type="predicted"/>
<feature type="compositionally biased region" description="Basic and acidic residues" evidence="1">
    <location>
        <begin position="760"/>
        <end position="773"/>
    </location>
</feature>
<organism evidence="3 4">
    <name type="scientific">Sporothrix bragantina</name>
    <dbReference type="NCBI Taxonomy" id="671064"/>
    <lineage>
        <taxon>Eukaryota</taxon>
        <taxon>Fungi</taxon>
        <taxon>Dikarya</taxon>
        <taxon>Ascomycota</taxon>
        <taxon>Pezizomycotina</taxon>
        <taxon>Sordariomycetes</taxon>
        <taxon>Sordariomycetidae</taxon>
        <taxon>Ophiostomatales</taxon>
        <taxon>Ophiostomataceae</taxon>
        <taxon>Sporothrix</taxon>
    </lineage>
</organism>